<keyword evidence="6" id="KW-0597">Phosphoprotein</keyword>
<evidence type="ECO:0000256" key="4">
    <source>
        <dbReference type="ARBA" id="ARBA00023125"/>
    </source>
</evidence>
<gene>
    <name evidence="10" type="primary">zraR_4</name>
    <name evidence="10" type="ORF">Pla133_25170</name>
</gene>
<dbReference type="InterPro" id="IPR025944">
    <property type="entry name" value="Sigma_54_int_dom_CS"/>
</dbReference>
<dbReference type="PROSITE" id="PS00688">
    <property type="entry name" value="SIGMA54_INTERACT_3"/>
    <property type="match status" value="1"/>
</dbReference>
<keyword evidence="3" id="KW-0805">Transcription regulation</keyword>
<organism evidence="10 11">
    <name type="scientific">Engelhardtia mirabilis</name>
    <dbReference type="NCBI Taxonomy" id="2528011"/>
    <lineage>
        <taxon>Bacteria</taxon>
        <taxon>Pseudomonadati</taxon>
        <taxon>Planctomycetota</taxon>
        <taxon>Planctomycetia</taxon>
        <taxon>Planctomycetia incertae sedis</taxon>
        <taxon>Engelhardtia</taxon>
    </lineage>
</organism>
<dbReference type="KEGG" id="pbap:Pla133_25170"/>
<dbReference type="GO" id="GO:0006355">
    <property type="term" value="P:regulation of DNA-templated transcription"/>
    <property type="evidence" value="ECO:0007669"/>
    <property type="project" value="InterPro"/>
</dbReference>
<dbReference type="PRINTS" id="PR01590">
    <property type="entry name" value="HTHFIS"/>
</dbReference>
<dbReference type="Pfam" id="PF00158">
    <property type="entry name" value="Sigma54_activat"/>
    <property type="match status" value="1"/>
</dbReference>
<accession>A0A518BKD2</accession>
<dbReference type="Gene3D" id="3.40.50.2300">
    <property type="match status" value="1"/>
</dbReference>
<dbReference type="SMART" id="SM00448">
    <property type="entry name" value="REC"/>
    <property type="match status" value="1"/>
</dbReference>
<dbReference type="CDD" id="cd00009">
    <property type="entry name" value="AAA"/>
    <property type="match status" value="1"/>
</dbReference>
<dbReference type="SUPFAM" id="SSF46689">
    <property type="entry name" value="Homeodomain-like"/>
    <property type="match status" value="1"/>
</dbReference>
<dbReference type="GO" id="GO:0000160">
    <property type="term" value="P:phosphorelay signal transduction system"/>
    <property type="evidence" value="ECO:0007669"/>
    <property type="project" value="InterPro"/>
</dbReference>
<feature type="domain" description="Response regulatory" evidence="9">
    <location>
        <begin position="14"/>
        <end position="125"/>
    </location>
</feature>
<dbReference type="FunFam" id="3.40.50.300:FF:000006">
    <property type="entry name" value="DNA-binding transcriptional regulator NtrC"/>
    <property type="match status" value="1"/>
</dbReference>
<evidence type="ECO:0000256" key="2">
    <source>
        <dbReference type="ARBA" id="ARBA00022840"/>
    </source>
</evidence>
<dbReference type="PROSITE" id="PS00676">
    <property type="entry name" value="SIGMA54_INTERACT_2"/>
    <property type="match status" value="1"/>
</dbReference>
<evidence type="ECO:0000259" key="9">
    <source>
        <dbReference type="PROSITE" id="PS50110"/>
    </source>
</evidence>
<dbReference type="InterPro" id="IPR025662">
    <property type="entry name" value="Sigma_54_int_dom_ATP-bd_1"/>
</dbReference>
<dbReference type="InterPro" id="IPR001789">
    <property type="entry name" value="Sig_transdc_resp-reg_receiver"/>
</dbReference>
<keyword evidence="2" id="KW-0067">ATP-binding</keyword>
<dbReference type="PANTHER" id="PTHR32071">
    <property type="entry name" value="TRANSCRIPTIONAL REGULATORY PROTEIN"/>
    <property type="match status" value="1"/>
</dbReference>
<keyword evidence="1" id="KW-0547">Nucleotide-binding</keyword>
<dbReference type="EMBL" id="CP036287">
    <property type="protein sequence ID" value="QDU67434.1"/>
    <property type="molecule type" value="Genomic_DNA"/>
</dbReference>
<evidence type="ECO:0000256" key="1">
    <source>
        <dbReference type="ARBA" id="ARBA00022741"/>
    </source>
</evidence>
<keyword evidence="11" id="KW-1185">Reference proteome</keyword>
<evidence type="ECO:0000313" key="10">
    <source>
        <dbReference type="EMBL" id="QDU67434.1"/>
    </source>
</evidence>
<dbReference type="InterPro" id="IPR002197">
    <property type="entry name" value="HTH_Fis"/>
</dbReference>
<sequence>MPPAAATTTTAPPRLLLIDPDPRVWGDLPALLRRQGIEVASAEGRGEAEGLLVLGEFDLVLADLESVGSDFLAVAHVAPGDPLVVFFDTFGLPGDGRALLEAGAFDCLPRPAAPEQVAGCIDRGLKQRALERENQTLRENLDARVTLDGLDSRDPTMRRLFSLVEAVAPSSANLLIEGESGTGKTRLARAIHRRSDRAQGPFIEVNCGALPSSLLESELFGHAKGSFTGADRDREGKFEAADGGTLFLDEIATASTELQVKLLRVLESSRFERVGETKTRQVDVRLIAATNRRLMDEVAAGRFREDLMYRIQVVTLDVPPLRERPLDVPLLAQSFLSRYAGEFGKPAERIDPSTLRALAAHSWPGNVRELEHAIQRAVLLSTGPEVTEDCLPPLLRQAEPASPPEGAGDPPLGPLKTMLEVPERRFIRLALEACGGNRNETAGLLGVTRSTLFNKMRKYGLLSTGPDGRRKTSPSA</sequence>
<proteinExistence type="predicted"/>
<dbReference type="GO" id="GO:0005524">
    <property type="term" value="F:ATP binding"/>
    <property type="evidence" value="ECO:0007669"/>
    <property type="project" value="UniProtKB-KW"/>
</dbReference>
<keyword evidence="5" id="KW-0804">Transcription</keyword>
<feature type="domain" description="Sigma-54 factor interaction" evidence="8">
    <location>
        <begin position="150"/>
        <end position="379"/>
    </location>
</feature>
<dbReference type="SMART" id="SM00382">
    <property type="entry name" value="AAA"/>
    <property type="match status" value="1"/>
</dbReference>
<dbReference type="PROSITE" id="PS50045">
    <property type="entry name" value="SIGMA54_INTERACT_4"/>
    <property type="match status" value="1"/>
</dbReference>
<dbReference type="PANTHER" id="PTHR32071:SF122">
    <property type="entry name" value="SIGMA FACTOR"/>
    <property type="match status" value="1"/>
</dbReference>
<evidence type="ECO:0000256" key="5">
    <source>
        <dbReference type="ARBA" id="ARBA00023163"/>
    </source>
</evidence>
<name>A0A518BKD2_9BACT</name>
<dbReference type="Gene3D" id="1.10.10.60">
    <property type="entry name" value="Homeodomain-like"/>
    <property type="match status" value="1"/>
</dbReference>
<dbReference type="GO" id="GO:0043565">
    <property type="term" value="F:sequence-specific DNA binding"/>
    <property type="evidence" value="ECO:0007669"/>
    <property type="project" value="InterPro"/>
</dbReference>
<dbReference type="InterPro" id="IPR009057">
    <property type="entry name" value="Homeodomain-like_sf"/>
</dbReference>
<dbReference type="InterPro" id="IPR003593">
    <property type="entry name" value="AAA+_ATPase"/>
</dbReference>
<dbReference type="Proteomes" id="UP000316921">
    <property type="component" value="Chromosome"/>
</dbReference>
<evidence type="ECO:0000313" key="11">
    <source>
        <dbReference type="Proteomes" id="UP000316921"/>
    </source>
</evidence>
<dbReference type="PROSITE" id="PS00675">
    <property type="entry name" value="SIGMA54_INTERACT_1"/>
    <property type="match status" value="1"/>
</dbReference>
<evidence type="ECO:0000256" key="7">
    <source>
        <dbReference type="SAM" id="MobiDB-lite"/>
    </source>
</evidence>
<dbReference type="InterPro" id="IPR027417">
    <property type="entry name" value="P-loop_NTPase"/>
</dbReference>
<evidence type="ECO:0000259" key="8">
    <source>
        <dbReference type="PROSITE" id="PS50045"/>
    </source>
</evidence>
<dbReference type="SUPFAM" id="SSF52540">
    <property type="entry name" value="P-loop containing nucleoside triphosphate hydrolases"/>
    <property type="match status" value="1"/>
</dbReference>
<dbReference type="AlphaFoldDB" id="A0A518BKD2"/>
<dbReference type="Pfam" id="PF02954">
    <property type="entry name" value="HTH_8"/>
    <property type="match status" value="1"/>
</dbReference>
<feature type="modified residue" description="4-aspartylphosphate" evidence="6">
    <location>
        <position position="63"/>
    </location>
</feature>
<dbReference type="PROSITE" id="PS50110">
    <property type="entry name" value="RESPONSE_REGULATORY"/>
    <property type="match status" value="1"/>
</dbReference>
<dbReference type="Gene3D" id="1.10.8.60">
    <property type="match status" value="1"/>
</dbReference>
<evidence type="ECO:0000256" key="3">
    <source>
        <dbReference type="ARBA" id="ARBA00023015"/>
    </source>
</evidence>
<reference evidence="10 11" key="1">
    <citation type="submission" date="2019-02" db="EMBL/GenBank/DDBJ databases">
        <title>Deep-cultivation of Planctomycetes and their phenomic and genomic characterization uncovers novel biology.</title>
        <authorList>
            <person name="Wiegand S."/>
            <person name="Jogler M."/>
            <person name="Boedeker C."/>
            <person name="Pinto D."/>
            <person name="Vollmers J."/>
            <person name="Rivas-Marin E."/>
            <person name="Kohn T."/>
            <person name="Peeters S.H."/>
            <person name="Heuer A."/>
            <person name="Rast P."/>
            <person name="Oberbeckmann S."/>
            <person name="Bunk B."/>
            <person name="Jeske O."/>
            <person name="Meyerdierks A."/>
            <person name="Storesund J.E."/>
            <person name="Kallscheuer N."/>
            <person name="Luecker S."/>
            <person name="Lage O.M."/>
            <person name="Pohl T."/>
            <person name="Merkel B.J."/>
            <person name="Hornburger P."/>
            <person name="Mueller R.-W."/>
            <person name="Bruemmer F."/>
            <person name="Labrenz M."/>
            <person name="Spormann A.M."/>
            <person name="Op den Camp H."/>
            <person name="Overmann J."/>
            <person name="Amann R."/>
            <person name="Jetten M.S.M."/>
            <person name="Mascher T."/>
            <person name="Medema M.H."/>
            <person name="Devos D.P."/>
            <person name="Kaster A.-K."/>
            <person name="Ovreas L."/>
            <person name="Rohde M."/>
            <person name="Galperin M.Y."/>
            <person name="Jogler C."/>
        </authorList>
    </citation>
    <scope>NUCLEOTIDE SEQUENCE [LARGE SCALE GENOMIC DNA]</scope>
    <source>
        <strain evidence="10 11">Pla133</strain>
    </source>
</reference>
<dbReference type="InterPro" id="IPR002078">
    <property type="entry name" value="Sigma_54_int"/>
</dbReference>
<dbReference type="SUPFAM" id="SSF52172">
    <property type="entry name" value="CheY-like"/>
    <property type="match status" value="1"/>
</dbReference>
<protein>
    <submittedName>
        <fullName evidence="10">Transcriptional regulatory protein ZraR</fullName>
    </submittedName>
</protein>
<feature type="region of interest" description="Disordered" evidence="7">
    <location>
        <begin position="395"/>
        <end position="416"/>
    </location>
</feature>
<evidence type="ECO:0000256" key="6">
    <source>
        <dbReference type="PROSITE-ProRule" id="PRU00169"/>
    </source>
</evidence>
<dbReference type="Pfam" id="PF25601">
    <property type="entry name" value="AAA_lid_14"/>
    <property type="match status" value="1"/>
</dbReference>
<dbReference type="RefSeq" id="WP_145065613.1">
    <property type="nucleotide sequence ID" value="NZ_CP036287.1"/>
</dbReference>
<keyword evidence="4" id="KW-0238">DNA-binding</keyword>
<dbReference type="InterPro" id="IPR058031">
    <property type="entry name" value="AAA_lid_NorR"/>
</dbReference>
<dbReference type="CDD" id="cd00156">
    <property type="entry name" value="REC"/>
    <property type="match status" value="1"/>
</dbReference>
<dbReference type="InterPro" id="IPR025943">
    <property type="entry name" value="Sigma_54_int_dom_ATP-bd_2"/>
</dbReference>
<dbReference type="InterPro" id="IPR011006">
    <property type="entry name" value="CheY-like_superfamily"/>
</dbReference>
<dbReference type="Gene3D" id="3.40.50.300">
    <property type="entry name" value="P-loop containing nucleotide triphosphate hydrolases"/>
    <property type="match status" value="1"/>
</dbReference>